<sequence>MASLLLYGAMTLLLVDSVIELGFIVTTVGWLHGTAGRYGFLINYQGDQFLLAGKPLNLLGDQGHTANGAAGTNIVVICVGGALALFLRHRQLKRRGGISGFSAFLYNFWLWMTAITAVFTVAAFVYVFVETYRHTGQSIDVQFASQLGNTAKPPHVPYPRDAWTPQNWYPAVLDLDLATSGDRSDIVTHLKIMKGWQWNLIPMMILNIVVAALAFMDRMRHKQDVNRSNGNQTAYEFTNYAKVPSGSKIHLTGPAS</sequence>
<reference evidence="2 3" key="1">
    <citation type="submission" date="2023-08" db="EMBL/GenBank/DDBJ databases">
        <title>Black Yeasts Isolated from many extreme environments.</title>
        <authorList>
            <person name="Coleine C."/>
            <person name="Stajich J.E."/>
            <person name="Selbmann L."/>
        </authorList>
    </citation>
    <scope>NUCLEOTIDE SEQUENCE [LARGE SCALE GENOMIC DNA]</scope>
    <source>
        <strain evidence="2 3">CCFEE 5935</strain>
    </source>
</reference>
<organism evidence="2 3">
    <name type="scientific">Saxophila tyrrhenica</name>
    <dbReference type="NCBI Taxonomy" id="1690608"/>
    <lineage>
        <taxon>Eukaryota</taxon>
        <taxon>Fungi</taxon>
        <taxon>Dikarya</taxon>
        <taxon>Ascomycota</taxon>
        <taxon>Pezizomycotina</taxon>
        <taxon>Dothideomycetes</taxon>
        <taxon>Dothideomycetidae</taxon>
        <taxon>Mycosphaerellales</taxon>
        <taxon>Extremaceae</taxon>
        <taxon>Saxophila</taxon>
    </lineage>
</organism>
<dbReference type="EMBL" id="JAVRRT010000014">
    <property type="protein sequence ID" value="KAK5166044.1"/>
    <property type="molecule type" value="Genomic_DNA"/>
</dbReference>
<proteinExistence type="predicted"/>
<evidence type="ECO:0000256" key="1">
    <source>
        <dbReference type="SAM" id="Phobius"/>
    </source>
</evidence>
<name>A0AAV9P0I8_9PEZI</name>
<dbReference type="Proteomes" id="UP001337655">
    <property type="component" value="Unassembled WGS sequence"/>
</dbReference>
<dbReference type="RefSeq" id="XP_064655997.1">
    <property type="nucleotide sequence ID" value="XM_064805537.1"/>
</dbReference>
<keyword evidence="1" id="KW-0472">Membrane</keyword>
<protein>
    <submittedName>
        <fullName evidence="2">Uncharacterized protein</fullName>
    </submittedName>
</protein>
<keyword evidence="3" id="KW-1185">Reference proteome</keyword>
<feature type="transmembrane region" description="Helical" evidence="1">
    <location>
        <begin position="68"/>
        <end position="87"/>
    </location>
</feature>
<evidence type="ECO:0000313" key="3">
    <source>
        <dbReference type="Proteomes" id="UP001337655"/>
    </source>
</evidence>
<accession>A0AAV9P0I8</accession>
<keyword evidence="1" id="KW-1133">Transmembrane helix</keyword>
<dbReference type="GeneID" id="89929638"/>
<evidence type="ECO:0000313" key="2">
    <source>
        <dbReference type="EMBL" id="KAK5166044.1"/>
    </source>
</evidence>
<feature type="transmembrane region" description="Helical" evidence="1">
    <location>
        <begin position="196"/>
        <end position="216"/>
    </location>
</feature>
<comment type="caution">
    <text evidence="2">The sequence shown here is derived from an EMBL/GenBank/DDBJ whole genome shotgun (WGS) entry which is preliminary data.</text>
</comment>
<dbReference type="AlphaFoldDB" id="A0AAV9P0I8"/>
<keyword evidence="1" id="KW-0812">Transmembrane</keyword>
<feature type="transmembrane region" description="Helical" evidence="1">
    <location>
        <begin position="108"/>
        <end position="129"/>
    </location>
</feature>
<gene>
    <name evidence="2" type="ORF">LTR77_008305</name>
</gene>